<dbReference type="PANTHER" id="PTHR21659:SF42">
    <property type="entry name" value="UPF0057 MEMBRANE PROTEIN ZK632.10-RELATED"/>
    <property type="match status" value="1"/>
</dbReference>
<comment type="subcellular location">
    <subcellularLocation>
        <location evidence="1">Membrane</location>
    </subcellularLocation>
</comment>
<name>A0A226DEC9_FOLCA</name>
<evidence type="ECO:0000313" key="8">
    <source>
        <dbReference type="Proteomes" id="UP000198287"/>
    </source>
</evidence>
<dbReference type="Proteomes" id="UP000198287">
    <property type="component" value="Unassembled WGS sequence"/>
</dbReference>
<comment type="similarity">
    <text evidence="2">Belongs to the UPF0057 (PMP3) family.</text>
</comment>
<evidence type="ECO:0000256" key="4">
    <source>
        <dbReference type="ARBA" id="ARBA00022989"/>
    </source>
</evidence>
<accession>A0A226DEC9</accession>
<evidence type="ECO:0000256" key="3">
    <source>
        <dbReference type="ARBA" id="ARBA00022692"/>
    </source>
</evidence>
<proteinExistence type="inferred from homology"/>
<evidence type="ECO:0000256" key="5">
    <source>
        <dbReference type="ARBA" id="ARBA00023136"/>
    </source>
</evidence>
<keyword evidence="4 6" id="KW-1133">Transmembrane helix</keyword>
<feature type="transmembrane region" description="Helical" evidence="6">
    <location>
        <begin position="33"/>
        <end position="52"/>
    </location>
</feature>
<dbReference type="PANTHER" id="PTHR21659">
    <property type="entry name" value="HYDROPHOBIC PROTEIN RCI2 LOW TEMPERATURE AND SALT RESPONSIVE PROTEIN LTI6 -RELATED"/>
    <property type="match status" value="1"/>
</dbReference>
<dbReference type="EMBL" id="LNIX01000020">
    <property type="protein sequence ID" value="OXA43932.1"/>
    <property type="molecule type" value="Genomic_DNA"/>
</dbReference>
<sequence length="126" mass="14234">MALDNKQLLLIILAIFIPPLAVFLKKETCDMDVIINLILTLFFFLPGIIHAIKNKPKHQNHNSDQNLNCLLHYSSIGQDSCANIYHNKQQRTILTRPESHLCVVVMTLGFINSKITSHVSHTTNSS</sequence>
<dbReference type="Pfam" id="PF01679">
    <property type="entry name" value="Pmp3"/>
    <property type="match status" value="1"/>
</dbReference>
<evidence type="ECO:0000256" key="2">
    <source>
        <dbReference type="ARBA" id="ARBA00009530"/>
    </source>
</evidence>
<evidence type="ECO:0000256" key="6">
    <source>
        <dbReference type="SAM" id="Phobius"/>
    </source>
</evidence>
<dbReference type="AlphaFoldDB" id="A0A226DEC9"/>
<evidence type="ECO:0000313" key="7">
    <source>
        <dbReference type="EMBL" id="OXA43932.1"/>
    </source>
</evidence>
<comment type="caution">
    <text evidence="7">The sequence shown here is derived from an EMBL/GenBank/DDBJ whole genome shotgun (WGS) entry which is preliminary data.</text>
</comment>
<gene>
    <name evidence="7" type="ORF">Fcan01_21201</name>
</gene>
<keyword evidence="8" id="KW-1185">Reference proteome</keyword>
<dbReference type="InterPro" id="IPR000612">
    <property type="entry name" value="PMP3"/>
</dbReference>
<organism evidence="7 8">
    <name type="scientific">Folsomia candida</name>
    <name type="common">Springtail</name>
    <dbReference type="NCBI Taxonomy" id="158441"/>
    <lineage>
        <taxon>Eukaryota</taxon>
        <taxon>Metazoa</taxon>
        <taxon>Ecdysozoa</taxon>
        <taxon>Arthropoda</taxon>
        <taxon>Hexapoda</taxon>
        <taxon>Collembola</taxon>
        <taxon>Entomobryomorpha</taxon>
        <taxon>Isotomoidea</taxon>
        <taxon>Isotomidae</taxon>
        <taxon>Proisotominae</taxon>
        <taxon>Folsomia</taxon>
    </lineage>
</organism>
<keyword evidence="5 6" id="KW-0472">Membrane</keyword>
<reference evidence="7 8" key="1">
    <citation type="submission" date="2015-12" db="EMBL/GenBank/DDBJ databases">
        <title>The genome of Folsomia candida.</title>
        <authorList>
            <person name="Faddeeva A."/>
            <person name="Derks M.F."/>
            <person name="Anvar Y."/>
            <person name="Smit S."/>
            <person name="Van Straalen N."/>
            <person name="Roelofs D."/>
        </authorList>
    </citation>
    <scope>NUCLEOTIDE SEQUENCE [LARGE SCALE GENOMIC DNA]</scope>
    <source>
        <strain evidence="7 8">VU population</strain>
        <tissue evidence="7">Whole body</tissue>
    </source>
</reference>
<evidence type="ECO:0000256" key="1">
    <source>
        <dbReference type="ARBA" id="ARBA00004370"/>
    </source>
</evidence>
<dbReference type="GO" id="GO:0016020">
    <property type="term" value="C:membrane"/>
    <property type="evidence" value="ECO:0007669"/>
    <property type="project" value="UniProtKB-SubCell"/>
</dbReference>
<keyword evidence="3 6" id="KW-0812">Transmembrane</keyword>
<protein>
    <submittedName>
        <fullName evidence="7">Plasma membrane proteolipid 3</fullName>
    </submittedName>
</protein>